<gene>
    <name evidence="6" type="ORF">A374_16538</name>
</gene>
<dbReference type="PATRIC" id="fig|1196324.3.peg.3384"/>
<dbReference type="InterPro" id="IPR016181">
    <property type="entry name" value="Acyl_CoA_acyltransferase"/>
</dbReference>
<dbReference type="InterPro" id="IPR019432">
    <property type="entry name" value="Acyltransferase_MbtK/IucB-like"/>
</dbReference>
<dbReference type="OrthoDB" id="2989563at2"/>
<feature type="domain" description="Acyltransferase MbtK/IucB-like conserved" evidence="5">
    <location>
        <begin position="19"/>
        <end position="66"/>
    </location>
</feature>
<comment type="pathway">
    <text evidence="2">Siderophore biosynthesis.</text>
</comment>
<protein>
    <recommendedName>
        <fullName evidence="3">Lysine N-acyltransferase MbtK</fullName>
    </recommendedName>
    <alternativeName>
        <fullName evidence="4">Mycobactin synthase protein K</fullName>
    </alternativeName>
</protein>
<reference evidence="6 7" key="1">
    <citation type="journal article" date="2012" name="J. Bacteriol.">
        <title>Genome of Bacillus macauensis ZFHKF-1, a Long-Chain-Forming Bacterium.</title>
        <authorList>
            <person name="Cai L."/>
            <person name="Zhang T."/>
        </authorList>
    </citation>
    <scope>NUCLEOTIDE SEQUENCE [LARGE SCALE GENOMIC DNA]</scope>
    <source>
        <strain evidence="6 7">ZFHKF-1</strain>
    </source>
</reference>
<evidence type="ECO:0000313" key="6">
    <source>
        <dbReference type="EMBL" id="EIT84229.1"/>
    </source>
</evidence>
<evidence type="ECO:0000256" key="2">
    <source>
        <dbReference type="ARBA" id="ARBA00004924"/>
    </source>
</evidence>
<evidence type="ECO:0000256" key="4">
    <source>
        <dbReference type="ARBA" id="ARBA00031122"/>
    </source>
</evidence>
<proteinExistence type="predicted"/>
<dbReference type="AlphaFoldDB" id="I8AFS1"/>
<sequence length="200" mass="22751">MITTIDVKQHGISDVFTFRAVDLERDEEVLYEWMQQDHIAPFWKLNVEKPLFKKWLHNSVTSEKKDVYIGTYHGAPACYLIAYDVQGDEIANYYPYEAGDLGMHLLIGPRAYLNKEDGLSLIRAMILFLFHHYGAKRIIGEPDVRNRLVIPILKKIGGEVQGRITLPHKKASLLIGEREAVFEQVVQNGITVSVRGGTSL</sequence>
<comment type="function">
    <text evidence="1">Acyltransferase required for the direct transfer of medium- to long-chain fatty acyl moieties from a carrier protein (MbtL) on to the epsilon-amino group of lysine residue in the mycobactin core.</text>
</comment>
<dbReference type="PANTHER" id="PTHR31438">
    <property type="entry name" value="LYSINE N-ACYLTRANSFERASE C17G9.06C-RELATED"/>
    <property type="match status" value="1"/>
</dbReference>
<dbReference type="SUPFAM" id="SSF55729">
    <property type="entry name" value="Acyl-CoA N-acyltransferases (Nat)"/>
    <property type="match status" value="1"/>
</dbReference>
<dbReference type="eggNOG" id="COG1670">
    <property type="taxonomic scope" value="Bacteria"/>
</dbReference>
<accession>I8AFS1</accession>
<dbReference type="Proteomes" id="UP000004080">
    <property type="component" value="Unassembled WGS sequence"/>
</dbReference>
<dbReference type="Gene3D" id="3.40.630.30">
    <property type="match status" value="1"/>
</dbReference>
<dbReference type="Pfam" id="PF13523">
    <property type="entry name" value="Acetyltransf_8"/>
    <property type="match status" value="1"/>
</dbReference>
<comment type="caution">
    <text evidence="6">The sequence shown here is derived from an EMBL/GenBank/DDBJ whole genome shotgun (WGS) entry which is preliminary data.</text>
</comment>
<dbReference type="GO" id="GO:0016410">
    <property type="term" value="F:N-acyltransferase activity"/>
    <property type="evidence" value="ECO:0007669"/>
    <property type="project" value="TreeGrafter"/>
</dbReference>
<dbReference type="PANTHER" id="PTHR31438:SF1">
    <property type="entry name" value="LYSINE N-ACYLTRANSFERASE C17G9.06C-RELATED"/>
    <property type="match status" value="1"/>
</dbReference>
<organism evidence="6 7">
    <name type="scientific">Fictibacillus macauensis ZFHKF-1</name>
    <dbReference type="NCBI Taxonomy" id="1196324"/>
    <lineage>
        <taxon>Bacteria</taxon>
        <taxon>Bacillati</taxon>
        <taxon>Bacillota</taxon>
        <taxon>Bacilli</taxon>
        <taxon>Bacillales</taxon>
        <taxon>Fictibacillaceae</taxon>
        <taxon>Fictibacillus</taxon>
    </lineage>
</organism>
<dbReference type="SMART" id="SM01006">
    <property type="entry name" value="AlcB"/>
    <property type="match status" value="1"/>
</dbReference>
<evidence type="ECO:0000259" key="5">
    <source>
        <dbReference type="SMART" id="SM01006"/>
    </source>
</evidence>
<keyword evidence="7" id="KW-1185">Reference proteome</keyword>
<dbReference type="EMBL" id="AKKV01000037">
    <property type="protein sequence ID" value="EIT84229.1"/>
    <property type="molecule type" value="Genomic_DNA"/>
</dbReference>
<name>I8AFS1_9BACL</name>
<dbReference type="GO" id="GO:0019290">
    <property type="term" value="P:siderophore biosynthetic process"/>
    <property type="evidence" value="ECO:0007669"/>
    <property type="project" value="InterPro"/>
</dbReference>
<evidence type="ECO:0000256" key="1">
    <source>
        <dbReference type="ARBA" id="ARBA00003818"/>
    </source>
</evidence>
<dbReference type="RefSeq" id="WP_007203380.1">
    <property type="nucleotide sequence ID" value="NZ_AKKV01000037.1"/>
</dbReference>
<dbReference type="STRING" id="1196324.A374_16538"/>
<evidence type="ECO:0000313" key="7">
    <source>
        <dbReference type="Proteomes" id="UP000004080"/>
    </source>
</evidence>
<evidence type="ECO:0000256" key="3">
    <source>
        <dbReference type="ARBA" id="ARBA00020586"/>
    </source>
</evidence>